<dbReference type="AlphaFoldDB" id="A0A0L0FBZ0"/>
<dbReference type="EMBL" id="KQ244607">
    <property type="protein sequence ID" value="KNC74244.1"/>
    <property type="molecule type" value="Genomic_DNA"/>
</dbReference>
<proteinExistence type="predicted"/>
<reference evidence="1 2" key="1">
    <citation type="submission" date="2011-02" db="EMBL/GenBank/DDBJ databases">
        <title>The Genome Sequence of Sphaeroforma arctica JP610.</title>
        <authorList>
            <consortium name="The Broad Institute Genome Sequencing Platform"/>
            <person name="Russ C."/>
            <person name="Cuomo C."/>
            <person name="Young S.K."/>
            <person name="Zeng Q."/>
            <person name="Gargeya S."/>
            <person name="Alvarado L."/>
            <person name="Berlin A."/>
            <person name="Chapman S.B."/>
            <person name="Chen Z."/>
            <person name="Freedman E."/>
            <person name="Gellesch M."/>
            <person name="Goldberg J."/>
            <person name="Griggs A."/>
            <person name="Gujja S."/>
            <person name="Heilman E."/>
            <person name="Heiman D."/>
            <person name="Howarth C."/>
            <person name="Mehta T."/>
            <person name="Neiman D."/>
            <person name="Pearson M."/>
            <person name="Roberts A."/>
            <person name="Saif S."/>
            <person name="Shea T."/>
            <person name="Shenoy N."/>
            <person name="Sisk P."/>
            <person name="Stolte C."/>
            <person name="Sykes S."/>
            <person name="White J."/>
            <person name="Yandava C."/>
            <person name="Burger G."/>
            <person name="Gray M.W."/>
            <person name="Holland P.W.H."/>
            <person name="King N."/>
            <person name="Lang F.B.F."/>
            <person name="Roger A.J."/>
            <person name="Ruiz-Trillo I."/>
            <person name="Haas B."/>
            <person name="Nusbaum C."/>
            <person name="Birren B."/>
        </authorList>
    </citation>
    <scope>NUCLEOTIDE SEQUENCE [LARGE SCALE GENOMIC DNA]</scope>
    <source>
        <strain evidence="1 2">JP610</strain>
    </source>
</reference>
<dbReference type="RefSeq" id="XP_014148146.1">
    <property type="nucleotide sequence ID" value="XM_014292671.1"/>
</dbReference>
<keyword evidence="2" id="KW-1185">Reference proteome</keyword>
<accession>A0A0L0FBZ0</accession>
<feature type="non-terminal residue" evidence="1">
    <location>
        <position position="1"/>
    </location>
</feature>
<dbReference type="GeneID" id="25913708"/>
<dbReference type="Proteomes" id="UP000054560">
    <property type="component" value="Unassembled WGS sequence"/>
</dbReference>
<evidence type="ECO:0000313" key="1">
    <source>
        <dbReference type="EMBL" id="KNC74244.1"/>
    </source>
</evidence>
<gene>
    <name evidence="1" type="ORF">SARC_13204</name>
</gene>
<sequence>DPKTQAVGVHHLSDMALLVLTDHFPSTMHHSGAEATSGVLTQLIPLLADLT</sequence>
<protein>
    <submittedName>
        <fullName evidence="1">Uncharacterized protein</fullName>
    </submittedName>
</protein>
<evidence type="ECO:0000313" key="2">
    <source>
        <dbReference type="Proteomes" id="UP000054560"/>
    </source>
</evidence>
<feature type="non-terminal residue" evidence="1">
    <location>
        <position position="51"/>
    </location>
</feature>
<name>A0A0L0FBZ0_9EUKA</name>
<organism evidence="1 2">
    <name type="scientific">Sphaeroforma arctica JP610</name>
    <dbReference type="NCBI Taxonomy" id="667725"/>
    <lineage>
        <taxon>Eukaryota</taxon>
        <taxon>Ichthyosporea</taxon>
        <taxon>Ichthyophonida</taxon>
        <taxon>Sphaeroforma</taxon>
    </lineage>
</organism>